<geneLocation type="plasmid" evidence="1 2">
    <name>1</name>
</geneLocation>
<gene>
    <name evidence="1" type="ORF">AN936_23740</name>
</gene>
<protein>
    <recommendedName>
        <fullName evidence="3">Growth inhibitor PemK</fullName>
    </recommendedName>
</protein>
<evidence type="ECO:0000313" key="2">
    <source>
        <dbReference type="Proteomes" id="UP000058074"/>
    </source>
</evidence>
<evidence type="ECO:0008006" key="3">
    <source>
        <dbReference type="Google" id="ProtNLM"/>
    </source>
</evidence>
<proteinExistence type="predicted"/>
<evidence type="ECO:0000313" key="1">
    <source>
        <dbReference type="EMBL" id="ALH83155.1"/>
    </source>
</evidence>
<organism evidence="1 2">
    <name type="scientific">Sphingopyxis macrogoltabida</name>
    <name type="common">Sphingomonas macrogoltabidus</name>
    <dbReference type="NCBI Taxonomy" id="33050"/>
    <lineage>
        <taxon>Bacteria</taxon>
        <taxon>Pseudomonadati</taxon>
        <taxon>Pseudomonadota</taxon>
        <taxon>Alphaproteobacteria</taxon>
        <taxon>Sphingomonadales</taxon>
        <taxon>Sphingomonadaceae</taxon>
        <taxon>Sphingopyxis</taxon>
    </lineage>
</organism>
<dbReference type="EMBL" id="CP012701">
    <property type="protein sequence ID" value="ALH83155.1"/>
    <property type="molecule type" value="Genomic_DNA"/>
</dbReference>
<name>A0A0N7GTC8_SPHMC</name>
<dbReference type="PATRIC" id="fig|33050.5.peg.4804"/>
<dbReference type="OrthoDB" id="7432864at2"/>
<keyword evidence="1" id="KW-0614">Plasmid</keyword>
<dbReference type="AlphaFoldDB" id="A0A0N7GTC8"/>
<dbReference type="Proteomes" id="UP000058074">
    <property type="component" value="Plasmid 1"/>
</dbReference>
<dbReference type="KEGG" id="smag:AN936_23740"/>
<sequence>MTAGKTDRPAAGHILRYVYLFEEEFRRGRDEGVKERFVVVVGVEGSRYLVAAITTKGEGRKNAIVIPDEIARTAGLVPGSAIVISEFNRFTWPGFDIRPLMKQPGYIAGRLPPRFTAKIIDAIAAWGAAPVDRD</sequence>
<accession>A0A0N7GTC8</accession>
<dbReference type="RefSeq" id="WP_054590597.1">
    <property type="nucleotide sequence ID" value="NZ_CP012701.1"/>
</dbReference>
<reference evidence="1 2" key="1">
    <citation type="journal article" date="2015" name="Genome Announc.">
        <title>Complete Genome Sequence of Polypropylene Glycol- and Polyethylene Glycol-Degrading Sphingopyxis macrogoltabida Strain EY-1.</title>
        <authorList>
            <person name="Ohtsubo Y."/>
            <person name="Nagata Y."/>
            <person name="Numata M."/>
            <person name="Tsuchikane K."/>
            <person name="Hosoyama A."/>
            <person name="Yamazoe A."/>
            <person name="Tsuda M."/>
            <person name="Fujita N."/>
            <person name="Kawai F."/>
        </authorList>
    </citation>
    <scope>NUCLEOTIDE SEQUENCE [LARGE SCALE GENOMIC DNA]</scope>
    <source>
        <strain evidence="1 2">EY-1</strain>
        <plasmid evidence="1">1</plasmid>
    </source>
</reference>